<accession>A0A6J2D5J1</accession>
<sequence>MTDPNEDVKSKVVRRACKNLQLRVNGEDGRCKAGHGNSGGHSRERINREKMNHWTKTRGTPKFKGQGEKEVADKGTDKASQWVIYSSSDAEEKKVGSSIQLKLRFFQMLARLVLGLVIFNAAGTAPTLEPINYDSETYDATLEDLDNLYNYENIPIGQAEIEIATVMPSGNRELLTPPPPPEEAEEEEEEESTPRLIDGSSPQEPEFTGVLGPHTNEDFPTCLLCTCISTTVYCDDHELDAIPALPKNTAYFYSRFNRIKKIHKNDFASLNDLRRIDLTSNLISEIDEDAFRKLPHLRELVLRDNKIRQLPELPNTLTFIDISNNRLGKKGIKQEAFKDMYDLHHLYLTDNNLDHIPLPLPENLRALHLQNNNILEMHEDTFCNVKNLTYIRKALEDIRLDGNPINLSKTPQAYMCLPRLPIGSLV</sequence>
<evidence type="ECO:0000313" key="13">
    <source>
        <dbReference type="RefSeq" id="XP_027450107.1"/>
    </source>
</evidence>
<feature type="compositionally biased region" description="Basic and acidic residues" evidence="10">
    <location>
        <begin position="41"/>
        <end position="52"/>
    </location>
</feature>
<dbReference type="PANTHER" id="PTHR46269">
    <property type="entry name" value="EPIPHYCAN-RELATED"/>
    <property type="match status" value="1"/>
</dbReference>
<dbReference type="FunFam" id="3.80.10.10:FF:000167">
    <property type="entry name" value="epiphycan"/>
    <property type="match status" value="1"/>
</dbReference>
<evidence type="ECO:0000256" key="6">
    <source>
        <dbReference type="ARBA" id="ARBA00022729"/>
    </source>
</evidence>
<dbReference type="InterPro" id="IPR000372">
    <property type="entry name" value="LRRNT"/>
</dbReference>
<evidence type="ECO:0000313" key="12">
    <source>
        <dbReference type="Proteomes" id="UP000515165"/>
    </source>
</evidence>
<dbReference type="InterPro" id="IPR003591">
    <property type="entry name" value="Leu-rich_rpt_typical-subtyp"/>
</dbReference>
<keyword evidence="6" id="KW-0732">Signal</keyword>
<dbReference type="SMART" id="SM00013">
    <property type="entry name" value="LRRNT"/>
    <property type="match status" value="1"/>
</dbReference>
<reference evidence="13" key="1">
    <citation type="submission" date="2025-08" db="UniProtKB">
        <authorList>
            <consortium name="RefSeq"/>
        </authorList>
    </citation>
    <scope>IDENTIFICATION</scope>
    <source>
        <tissue evidence="13">Blood</tissue>
    </source>
</reference>
<dbReference type="InterPro" id="IPR001611">
    <property type="entry name" value="Leu-rich_rpt"/>
</dbReference>
<feature type="region of interest" description="Disordered" evidence="10">
    <location>
        <begin position="170"/>
        <end position="204"/>
    </location>
</feature>
<evidence type="ECO:0000256" key="9">
    <source>
        <dbReference type="ARBA" id="ARBA00023180"/>
    </source>
</evidence>
<dbReference type="Proteomes" id="UP000515165">
    <property type="component" value="Chromosome 9"/>
</dbReference>
<evidence type="ECO:0000256" key="1">
    <source>
        <dbReference type="ARBA" id="ARBA00004498"/>
    </source>
</evidence>
<feature type="domain" description="LRRNT" evidence="11">
    <location>
        <begin position="221"/>
        <end position="251"/>
    </location>
</feature>
<dbReference type="PROSITE" id="PS51450">
    <property type="entry name" value="LRR"/>
    <property type="match status" value="2"/>
</dbReference>
<dbReference type="RefSeq" id="XP_027450107.1">
    <property type="nucleotide sequence ID" value="XM_027594306.1"/>
</dbReference>
<dbReference type="InterPro" id="IPR032675">
    <property type="entry name" value="LRR_dom_sf"/>
</dbReference>
<dbReference type="Pfam" id="PF00560">
    <property type="entry name" value="LRR_1"/>
    <property type="match status" value="1"/>
</dbReference>
<dbReference type="Pfam" id="PF01462">
    <property type="entry name" value="LRRNT"/>
    <property type="match status" value="1"/>
</dbReference>
<keyword evidence="8" id="KW-1015">Disulfide bond</keyword>
<gene>
    <name evidence="13" type="primary">EPYC</name>
</gene>
<evidence type="ECO:0000259" key="11">
    <source>
        <dbReference type="SMART" id="SM00013"/>
    </source>
</evidence>
<name>A0A6J2D5J1_ZALCA</name>
<dbReference type="AlphaFoldDB" id="A0A6J2D5J1"/>
<comment type="similarity">
    <text evidence="2">Belongs to the small leucine-rich proteoglycan (SLRP) family. SLRP class III subfamily.</text>
</comment>
<keyword evidence="9" id="KW-0325">Glycoprotein</keyword>
<evidence type="ECO:0000256" key="5">
    <source>
        <dbReference type="ARBA" id="ARBA00022614"/>
    </source>
</evidence>
<evidence type="ECO:0000256" key="8">
    <source>
        <dbReference type="ARBA" id="ARBA00023157"/>
    </source>
</evidence>
<dbReference type="SUPFAM" id="SSF52058">
    <property type="entry name" value="L domain-like"/>
    <property type="match status" value="1"/>
</dbReference>
<keyword evidence="4" id="KW-0272">Extracellular matrix</keyword>
<keyword evidence="3" id="KW-0964">Secreted</keyword>
<dbReference type="GO" id="GO:0061975">
    <property type="term" value="P:articular cartilage development"/>
    <property type="evidence" value="ECO:0007669"/>
    <property type="project" value="TreeGrafter"/>
</dbReference>
<dbReference type="Gene3D" id="3.80.10.10">
    <property type="entry name" value="Ribonuclease Inhibitor"/>
    <property type="match status" value="1"/>
</dbReference>
<dbReference type="KEGG" id="zca:113922408"/>
<evidence type="ECO:0000256" key="2">
    <source>
        <dbReference type="ARBA" id="ARBA00006912"/>
    </source>
</evidence>
<dbReference type="GeneID" id="113922408"/>
<dbReference type="InterPro" id="IPR043547">
    <property type="entry name" value="Mimecan/Epiphycan/Opticin"/>
</dbReference>
<evidence type="ECO:0000256" key="10">
    <source>
        <dbReference type="SAM" id="MobiDB-lite"/>
    </source>
</evidence>
<evidence type="ECO:0000256" key="7">
    <source>
        <dbReference type="ARBA" id="ARBA00022737"/>
    </source>
</evidence>
<dbReference type="OrthoDB" id="676979at2759"/>
<dbReference type="GO" id="GO:0005615">
    <property type="term" value="C:extracellular space"/>
    <property type="evidence" value="ECO:0007669"/>
    <property type="project" value="TreeGrafter"/>
</dbReference>
<keyword evidence="12" id="KW-1185">Reference proteome</keyword>
<keyword evidence="7" id="KW-0677">Repeat</keyword>
<comment type="subcellular location">
    <subcellularLocation>
        <location evidence="1">Secreted</location>
        <location evidence="1">Extracellular space</location>
        <location evidence="1">Extracellular matrix</location>
    </subcellularLocation>
</comment>
<protein>
    <submittedName>
        <fullName evidence="13">Epiphycan</fullName>
    </submittedName>
</protein>
<dbReference type="SMART" id="SM00369">
    <property type="entry name" value="LRR_TYP"/>
    <property type="match status" value="4"/>
</dbReference>
<keyword evidence="5" id="KW-0433">Leucine-rich repeat</keyword>
<evidence type="ECO:0000256" key="3">
    <source>
        <dbReference type="ARBA" id="ARBA00022525"/>
    </source>
</evidence>
<evidence type="ECO:0000256" key="4">
    <source>
        <dbReference type="ARBA" id="ARBA00022530"/>
    </source>
</evidence>
<feature type="region of interest" description="Disordered" evidence="10">
    <location>
        <begin position="27"/>
        <end position="72"/>
    </location>
</feature>
<organism evidence="12 13">
    <name type="scientific">Zalophus californianus</name>
    <name type="common">California sealion</name>
    <dbReference type="NCBI Taxonomy" id="9704"/>
    <lineage>
        <taxon>Eukaryota</taxon>
        <taxon>Metazoa</taxon>
        <taxon>Chordata</taxon>
        <taxon>Craniata</taxon>
        <taxon>Vertebrata</taxon>
        <taxon>Euteleostomi</taxon>
        <taxon>Mammalia</taxon>
        <taxon>Eutheria</taxon>
        <taxon>Laurasiatheria</taxon>
        <taxon>Carnivora</taxon>
        <taxon>Caniformia</taxon>
        <taxon>Pinnipedia</taxon>
        <taxon>Otariidae</taxon>
        <taxon>Zalophus</taxon>
    </lineage>
</organism>
<dbReference type="PANTHER" id="PTHR46269:SF3">
    <property type="entry name" value="EPIPHYCAN"/>
    <property type="match status" value="1"/>
</dbReference>
<dbReference type="Pfam" id="PF13855">
    <property type="entry name" value="LRR_8"/>
    <property type="match status" value="1"/>
</dbReference>
<dbReference type="CTD" id="1833"/>
<dbReference type="GO" id="GO:0060348">
    <property type="term" value="P:bone development"/>
    <property type="evidence" value="ECO:0007669"/>
    <property type="project" value="TreeGrafter"/>
</dbReference>
<dbReference type="GO" id="GO:0031012">
    <property type="term" value="C:extracellular matrix"/>
    <property type="evidence" value="ECO:0007669"/>
    <property type="project" value="TreeGrafter"/>
</dbReference>
<proteinExistence type="inferred from homology"/>
<feature type="compositionally biased region" description="Acidic residues" evidence="10">
    <location>
        <begin position="182"/>
        <end position="191"/>
    </location>
</feature>